<dbReference type="AlphaFoldDB" id="C5KBN3"/>
<gene>
    <name evidence="2" type="ORF">Pmar_PMAR028377</name>
</gene>
<evidence type="ECO:0000313" key="3">
    <source>
        <dbReference type="Proteomes" id="UP000007800"/>
    </source>
</evidence>
<evidence type="ECO:0000313" key="2">
    <source>
        <dbReference type="EMBL" id="EER18103.1"/>
    </source>
</evidence>
<dbReference type="EMBL" id="GG671893">
    <property type="protein sequence ID" value="EER18103.1"/>
    <property type="molecule type" value="Genomic_DNA"/>
</dbReference>
<keyword evidence="1" id="KW-0472">Membrane</keyword>
<dbReference type="InParanoid" id="C5KBN3"/>
<feature type="transmembrane region" description="Helical" evidence="1">
    <location>
        <begin position="6"/>
        <end position="27"/>
    </location>
</feature>
<evidence type="ECO:0000256" key="1">
    <source>
        <dbReference type="SAM" id="Phobius"/>
    </source>
</evidence>
<proteinExistence type="predicted"/>
<keyword evidence="1" id="KW-1133">Transmembrane helix</keyword>
<dbReference type="GeneID" id="9048578"/>
<keyword evidence="3" id="KW-1185">Reference proteome</keyword>
<dbReference type="Proteomes" id="UP000007800">
    <property type="component" value="Unassembled WGS sequence"/>
</dbReference>
<protein>
    <submittedName>
        <fullName evidence="2">Uncharacterized protein</fullName>
    </submittedName>
</protein>
<sequence length="68" mass="7426">MGYPEWLSFGFIGFGAASVISGTYVSLAGVVKFYRVSYVLTTTILKVVPILPKNVKNYENAANTFNIS</sequence>
<dbReference type="RefSeq" id="XP_002786307.1">
    <property type="nucleotide sequence ID" value="XM_002786261.1"/>
</dbReference>
<name>C5KBN3_PERM5</name>
<reference evidence="2 3" key="1">
    <citation type="submission" date="2008-07" db="EMBL/GenBank/DDBJ databases">
        <authorList>
            <person name="El-Sayed N."/>
            <person name="Caler E."/>
            <person name="Inman J."/>
            <person name="Amedeo P."/>
            <person name="Hass B."/>
            <person name="Wortman J."/>
        </authorList>
    </citation>
    <scope>NUCLEOTIDE SEQUENCE [LARGE SCALE GENOMIC DNA]</scope>
    <source>
        <strain evidence="3">ATCC 50983 / TXsc</strain>
    </source>
</reference>
<keyword evidence="1" id="KW-0812">Transmembrane</keyword>
<organism evidence="3">
    <name type="scientific">Perkinsus marinus (strain ATCC 50983 / TXsc)</name>
    <dbReference type="NCBI Taxonomy" id="423536"/>
    <lineage>
        <taxon>Eukaryota</taxon>
        <taxon>Sar</taxon>
        <taxon>Alveolata</taxon>
        <taxon>Perkinsozoa</taxon>
        <taxon>Perkinsea</taxon>
        <taxon>Perkinsida</taxon>
        <taxon>Perkinsidae</taxon>
        <taxon>Perkinsus</taxon>
    </lineage>
</organism>
<accession>C5KBN3</accession>